<dbReference type="InterPro" id="IPR001461">
    <property type="entry name" value="Aspartic_peptidase_A1"/>
</dbReference>
<evidence type="ECO:0000256" key="7">
    <source>
        <dbReference type="ARBA" id="ARBA00023157"/>
    </source>
</evidence>
<protein>
    <submittedName>
        <fullName evidence="14">Aspartic peptidase domain-containing protein</fullName>
    </submittedName>
</protein>
<evidence type="ECO:0000313" key="15">
    <source>
        <dbReference type="Proteomes" id="UP000193560"/>
    </source>
</evidence>
<organism evidence="14 15">
    <name type="scientific">Absidia repens</name>
    <dbReference type="NCBI Taxonomy" id="90262"/>
    <lineage>
        <taxon>Eukaryota</taxon>
        <taxon>Fungi</taxon>
        <taxon>Fungi incertae sedis</taxon>
        <taxon>Mucoromycota</taxon>
        <taxon>Mucoromycotina</taxon>
        <taxon>Mucoromycetes</taxon>
        <taxon>Mucorales</taxon>
        <taxon>Cunninghamellaceae</taxon>
        <taxon>Absidia</taxon>
    </lineage>
</organism>
<evidence type="ECO:0000256" key="10">
    <source>
        <dbReference type="RuleBase" id="RU000454"/>
    </source>
</evidence>
<keyword evidence="6" id="KW-0865">Zymogen</keyword>
<feature type="active site" evidence="8">
    <location>
        <position position="85"/>
    </location>
</feature>
<feature type="compositionally biased region" description="Low complexity" evidence="11">
    <location>
        <begin position="462"/>
        <end position="481"/>
    </location>
</feature>
<dbReference type="OrthoDB" id="771136at2759"/>
<evidence type="ECO:0000256" key="6">
    <source>
        <dbReference type="ARBA" id="ARBA00023145"/>
    </source>
</evidence>
<evidence type="ECO:0000256" key="12">
    <source>
        <dbReference type="SAM" id="SignalP"/>
    </source>
</evidence>
<keyword evidence="3 12" id="KW-0732">Signal</keyword>
<dbReference type="Pfam" id="PF00026">
    <property type="entry name" value="Asp"/>
    <property type="match status" value="1"/>
</dbReference>
<keyword evidence="2 10" id="KW-0645">Protease</keyword>
<comment type="caution">
    <text evidence="14">The sequence shown here is derived from an EMBL/GenBank/DDBJ whole genome shotgun (WGS) entry which is preliminary data.</text>
</comment>
<feature type="compositionally biased region" description="Low complexity" evidence="11">
    <location>
        <begin position="441"/>
        <end position="455"/>
    </location>
</feature>
<dbReference type="AlphaFoldDB" id="A0A1X2J1A0"/>
<reference evidence="14 15" key="1">
    <citation type="submission" date="2016-07" db="EMBL/GenBank/DDBJ databases">
        <title>Pervasive Adenine N6-methylation of Active Genes in Fungi.</title>
        <authorList>
            <consortium name="DOE Joint Genome Institute"/>
            <person name="Mondo S.J."/>
            <person name="Dannebaum R.O."/>
            <person name="Kuo R.C."/>
            <person name="Labutti K."/>
            <person name="Haridas S."/>
            <person name="Kuo A."/>
            <person name="Salamov A."/>
            <person name="Ahrendt S.R."/>
            <person name="Lipzen A."/>
            <person name="Sullivan W."/>
            <person name="Andreopoulos W.B."/>
            <person name="Clum A."/>
            <person name="Lindquist E."/>
            <person name="Daum C."/>
            <person name="Ramamoorthy G.K."/>
            <person name="Gryganskyi A."/>
            <person name="Culley D."/>
            <person name="Magnuson J.K."/>
            <person name="James T.Y."/>
            <person name="O'Malley M.A."/>
            <person name="Stajich J.E."/>
            <person name="Spatafora J.W."/>
            <person name="Visel A."/>
            <person name="Grigoriev I.V."/>
        </authorList>
    </citation>
    <scope>NUCLEOTIDE SEQUENCE [LARGE SCALE GENOMIC DNA]</scope>
    <source>
        <strain evidence="14 15">NRRL 1336</strain>
    </source>
</reference>
<dbReference type="Gene3D" id="2.40.70.10">
    <property type="entry name" value="Acid Proteases"/>
    <property type="match status" value="2"/>
</dbReference>
<dbReference type="InterPro" id="IPR001969">
    <property type="entry name" value="Aspartic_peptidase_AS"/>
</dbReference>
<feature type="domain" description="Peptidase A1" evidence="13">
    <location>
        <begin position="67"/>
        <end position="436"/>
    </location>
</feature>
<dbReference type="PROSITE" id="PS00141">
    <property type="entry name" value="ASP_PROTEASE"/>
    <property type="match status" value="2"/>
</dbReference>
<feature type="disulfide bond" evidence="9">
    <location>
        <begin position="98"/>
        <end position="103"/>
    </location>
</feature>
<dbReference type="GO" id="GO:0006508">
    <property type="term" value="P:proteolysis"/>
    <property type="evidence" value="ECO:0007669"/>
    <property type="project" value="UniProtKB-KW"/>
</dbReference>
<evidence type="ECO:0000313" key="14">
    <source>
        <dbReference type="EMBL" id="ORZ25583.1"/>
    </source>
</evidence>
<evidence type="ECO:0000256" key="2">
    <source>
        <dbReference type="ARBA" id="ARBA00022670"/>
    </source>
</evidence>
<evidence type="ECO:0000256" key="1">
    <source>
        <dbReference type="ARBA" id="ARBA00007447"/>
    </source>
</evidence>
<dbReference type="PROSITE" id="PS51767">
    <property type="entry name" value="PEPTIDASE_A1"/>
    <property type="match status" value="1"/>
</dbReference>
<comment type="similarity">
    <text evidence="1 10">Belongs to the peptidase A1 family.</text>
</comment>
<feature type="signal peptide" evidence="12">
    <location>
        <begin position="1"/>
        <end position="21"/>
    </location>
</feature>
<evidence type="ECO:0000256" key="4">
    <source>
        <dbReference type="ARBA" id="ARBA00022750"/>
    </source>
</evidence>
<feature type="region of interest" description="Disordered" evidence="11">
    <location>
        <begin position="437"/>
        <end position="489"/>
    </location>
</feature>
<name>A0A1X2J1A0_9FUNG</name>
<dbReference type="InterPro" id="IPR033121">
    <property type="entry name" value="PEPTIDASE_A1"/>
</dbReference>
<dbReference type="PRINTS" id="PR00792">
    <property type="entry name" value="PEPSIN"/>
</dbReference>
<dbReference type="PANTHER" id="PTHR47966">
    <property type="entry name" value="BETA-SITE APP-CLEAVING ENZYME, ISOFORM A-RELATED"/>
    <property type="match status" value="1"/>
</dbReference>
<dbReference type="GO" id="GO:0004190">
    <property type="term" value="F:aspartic-type endopeptidase activity"/>
    <property type="evidence" value="ECO:0007669"/>
    <property type="project" value="UniProtKB-KW"/>
</dbReference>
<evidence type="ECO:0000256" key="3">
    <source>
        <dbReference type="ARBA" id="ARBA00022729"/>
    </source>
</evidence>
<accession>A0A1X2J1A0</accession>
<evidence type="ECO:0000256" key="5">
    <source>
        <dbReference type="ARBA" id="ARBA00022801"/>
    </source>
</evidence>
<dbReference type="STRING" id="90262.A0A1X2J1A0"/>
<evidence type="ECO:0000256" key="8">
    <source>
        <dbReference type="PIRSR" id="PIRSR601461-1"/>
    </source>
</evidence>
<keyword evidence="4 10" id="KW-0064">Aspartyl protease</keyword>
<evidence type="ECO:0000256" key="9">
    <source>
        <dbReference type="PIRSR" id="PIRSR601461-2"/>
    </source>
</evidence>
<dbReference type="EMBL" id="MCGE01000001">
    <property type="protein sequence ID" value="ORZ25583.1"/>
    <property type="molecule type" value="Genomic_DNA"/>
</dbReference>
<proteinExistence type="inferred from homology"/>
<dbReference type="SUPFAM" id="SSF50630">
    <property type="entry name" value="Acid proteases"/>
    <property type="match status" value="1"/>
</dbReference>
<dbReference type="InterPro" id="IPR034164">
    <property type="entry name" value="Pepsin-like_dom"/>
</dbReference>
<evidence type="ECO:0000256" key="11">
    <source>
        <dbReference type="SAM" id="MobiDB-lite"/>
    </source>
</evidence>
<dbReference type="PANTHER" id="PTHR47966:SF65">
    <property type="entry name" value="ASPARTIC-TYPE ENDOPEPTIDASE"/>
    <property type="match status" value="1"/>
</dbReference>
<dbReference type="Proteomes" id="UP000193560">
    <property type="component" value="Unassembled WGS sequence"/>
</dbReference>
<sequence length="513" mass="54651">MLLDLLLIAGAVVGSITPAYANDDANAGLIRAPLIRNEQAKNFLRRAITENKFRKREQLVNADGREYLIQVGVGTPPQVFNLTLDTGSSELWVPSTKCQKKVCPYDRFDPARSSTLKQSNEAFSIQYGSGSAKGTYAEEAITVGTATVSNQKIGLVNNTKDILGVVADGAVQSNGIFGLGYPGLNSARGVQNDIPFAFNLMNQNKQMDRFSIYLTNSHQKPSIDSGGEIIFGGVDETKFTGDLTYVPVVDYHIEPHQPVSPNVGQKNGTRQGGTYLYWTVAGQGVSTSKNYKHTPDDVVPFVLDTGTTLSYLPSKIVKGIVSSITSPKKATFDAFNLVYRVDCALRKNTQDTVHFQLSTSKTAKTNQPMDIAVPVSQLVIPIDTNDAATATSCMFAIAPADESDSLSSAPTWLLGESTLRAVYAVYDMGQNRVGLAPYSPNGNGSSTNTTTSSGAVNGGGQSATASSAGSSSSVVGDQQSGEQPSTSSAARSLVTLTPYVTTLFTLVYSIVFY</sequence>
<keyword evidence="15" id="KW-1185">Reference proteome</keyword>
<evidence type="ECO:0000259" key="13">
    <source>
        <dbReference type="PROSITE" id="PS51767"/>
    </source>
</evidence>
<dbReference type="InterPro" id="IPR021109">
    <property type="entry name" value="Peptidase_aspartic_dom_sf"/>
</dbReference>
<keyword evidence="7 9" id="KW-1015">Disulfide bond</keyword>
<keyword evidence="5 10" id="KW-0378">Hydrolase</keyword>
<gene>
    <name evidence="14" type="ORF">BCR42DRAFT_485733</name>
</gene>
<dbReference type="FunFam" id="2.40.70.10:FF:000008">
    <property type="entry name" value="Cathepsin D"/>
    <property type="match status" value="1"/>
</dbReference>
<feature type="chain" id="PRO_5012552663" evidence="12">
    <location>
        <begin position="22"/>
        <end position="513"/>
    </location>
</feature>
<feature type="active site" evidence="8">
    <location>
        <position position="304"/>
    </location>
</feature>
<dbReference type="CDD" id="cd05471">
    <property type="entry name" value="pepsin_like"/>
    <property type="match status" value="1"/>
</dbReference>